<feature type="signal peptide" evidence="1">
    <location>
        <begin position="1"/>
        <end position="21"/>
    </location>
</feature>
<dbReference type="EMBL" id="LT906465">
    <property type="protein sequence ID" value="SNV43013.1"/>
    <property type="molecule type" value="Genomic_DNA"/>
</dbReference>
<dbReference type="Gene3D" id="1.25.40.390">
    <property type="match status" value="1"/>
</dbReference>
<dbReference type="PROSITE" id="PS51257">
    <property type="entry name" value="PROKAR_LIPOPROTEIN"/>
    <property type="match status" value="1"/>
</dbReference>
<evidence type="ECO:0000313" key="4">
    <source>
        <dbReference type="Proteomes" id="UP000215196"/>
    </source>
</evidence>
<keyword evidence="2" id="KW-0449">Lipoprotein</keyword>
<evidence type="ECO:0000313" key="3">
    <source>
        <dbReference type="EMBL" id="SNV43013.1"/>
    </source>
</evidence>
<dbReference type="Proteomes" id="UP000282297">
    <property type="component" value="Chromosome"/>
</dbReference>
<dbReference type="Proteomes" id="UP000215196">
    <property type="component" value="Chromosome 1"/>
</dbReference>
<reference evidence="2" key="2">
    <citation type="submission" date="2018-11" db="EMBL/GenBank/DDBJ databases">
        <title>Proposal to divide the Flavobacteriaceae and reorganize its genera based on Amino Acid Identity values calculated from whole genome sequences.</title>
        <authorList>
            <person name="Nicholson A.C."/>
            <person name="Gulvik C.A."/>
            <person name="Whitney A.M."/>
            <person name="Humrighouse B.W."/>
            <person name="Bell M."/>
            <person name="Holmes B."/>
            <person name="Steigerwalt A."/>
            <person name="Villarma A."/>
            <person name="Sheth M."/>
            <person name="Batra D."/>
            <person name="Pryor J."/>
            <person name="Bernardet J.-F."/>
            <person name="Hugo C."/>
            <person name="Kampfer P."/>
            <person name="Newman J."/>
            <person name="Mcquiston J.R."/>
        </authorList>
    </citation>
    <scope>NUCLEOTIDE SEQUENCE</scope>
    <source>
        <strain evidence="2">H4753</strain>
    </source>
</reference>
<dbReference type="SUPFAM" id="SSF48452">
    <property type="entry name" value="TPR-like"/>
    <property type="match status" value="1"/>
</dbReference>
<keyword evidence="4" id="KW-1185">Reference proteome</keyword>
<gene>
    <name evidence="2" type="ORF">EIH08_02385</name>
    <name evidence="3" type="ORF">SAMEA4412677_01184</name>
</gene>
<proteinExistence type="predicted"/>
<reference evidence="5" key="3">
    <citation type="submission" date="2018-11" db="EMBL/GenBank/DDBJ databases">
        <title>Proposal to divide the Flavobacteriaceae and reorganize its genera based on Amino Acid Identity values calculated from whole genome sequences.</title>
        <authorList>
            <person name="Nicholson A.C."/>
            <person name="Gulvik C.A."/>
            <person name="Whitney A.M."/>
            <person name="Humrighouse B.W."/>
            <person name="Bell M."/>
            <person name="Holmes B."/>
            <person name="Steigerwalt A.B."/>
            <person name="Villarma A."/>
            <person name="Sheth M."/>
            <person name="Batra D."/>
            <person name="Pryor J."/>
            <person name="Bernardet J.-F."/>
            <person name="Hugo C."/>
            <person name="Kampfer P."/>
            <person name="Newman J.D."/>
            <person name="McQuiston J.R."/>
        </authorList>
    </citation>
    <scope>NUCLEOTIDE SEQUENCE [LARGE SCALE GENOMIC DNA]</scope>
    <source>
        <strain evidence="5">H4753</strain>
    </source>
</reference>
<sequence length="499" mass="54675">MKKLKIVVLSLFVLGSLGSCRDENFGDLNKDKYGAYDASYSALMSGSMMSFAQNGGNAYLMNPQLYVQYQAQSVYTTQQIYGFERGAWGRYYANQIVNLDKIINDYSNNPTAEMQVQGSAENMIGVAKIFKSIIYKRITDTYGDAPYSEAAKIGQDIRTPKYDTQETIYKGIIKDLQEGRNMLNAAKTAPQGDILYQGNIGNWKRLANSVLMQAALQLSKKYPGATGFAAQTFKEALANSGGVIETTAQEAYWSFSSASLVANPLNSFRAADYYLSREFTESLKGAANTFNRTSNHTPDTRLSVFSTGGMTGTGLAYGYTVDNLSAAGLDNTANAAQMSTKFKGADAPMALFTAGYTYLNRAEAALLGWTSESPAAMLTLGITRSYETLDARYGSAIKADAVAYAAARVADMAANPAKVIAEEKWVALFNQGFDAWSEWRRTNFPTLVPAKNAINGGKIPTRIPYPLEEANYNTTNYNEAVTRLSPAEDKNTSKFWWEL</sequence>
<name>A0A239XA27_9FLAO</name>
<protein>
    <submittedName>
        <fullName evidence="3">Starch-binding associating with outer membrane</fullName>
    </submittedName>
    <submittedName>
        <fullName evidence="2">SusD/RagB family nutrient-binding outer membrane lipoprotein</fullName>
    </submittedName>
</protein>
<dbReference type="InterPro" id="IPR011990">
    <property type="entry name" value="TPR-like_helical_dom_sf"/>
</dbReference>
<reference evidence="3 4" key="1">
    <citation type="submission" date="2017-06" db="EMBL/GenBank/DDBJ databases">
        <authorList>
            <consortium name="Pathogen Informatics"/>
        </authorList>
    </citation>
    <scope>NUCLEOTIDE SEQUENCE [LARGE SCALE GENOMIC DNA]</scope>
    <source>
        <strain evidence="3 4">NCTC13490</strain>
    </source>
</reference>
<keyword evidence="1" id="KW-0732">Signal</keyword>
<evidence type="ECO:0000256" key="1">
    <source>
        <dbReference type="SAM" id="SignalP"/>
    </source>
</evidence>
<evidence type="ECO:0000313" key="2">
    <source>
        <dbReference type="EMBL" id="AZI19725.1"/>
    </source>
</evidence>
<feature type="chain" id="PRO_5036032672" evidence="1">
    <location>
        <begin position="22"/>
        <end position="499"/>
    </location>
</feature>
<dbReference type="Pfam" id="PF12771">
    <property type="entry name" value="SusD-like_2"/>
    <property type="match status" value="1"/>
</dbReference>
<dbReference type="EMBL" id="CP034171">
    <property type="protein sequence ID" value="AZI19725.1"/>
    <property type="molecule type" value="Genomic_DNA"/>
</dbReference>
<accession>A0A239XA27</accession>
<dbReference type="AlphaFoldDB" id="A0A239XA27"/>
<dbReference type="KEGG" id="ctak:4412677_01184"/>
<dbReference type="InterPro" id="IPR041662">
    <property type="entry name" value="SusD-like_2"/>
</dbReference>
<evidence type="ECO:0000313" key="5">
    <source>
        <dbReference type="Proteomes" id="UP000282297"/>
    </source>
</evidence>
<organism evidence="3 4">
    <name type="scientific">Chryseobacterium taklimakanense</name>
    <dbReference type="NCBI Taxonomy" id="536441"/>
    <lineage>
        <taxon>Bacteria</taxon>
        <taxon>Pseudomonadati</taxon>
        <taxon>Bacteroidota</taxon>
        <taxon>Flavobacteriia</taxon>
        <taxon>Flavobacteriales</taxon>
        <taxon>Weeksellaceae</taxon>
        <taxon>Chryseobacterium group</taxon>
        <taxon>Chryseobacterium</taxon>
    </lineage>
</organism>